<dbReference type="PANTHER" id="PTHR28605">
    <property type="entry name" value="CTF8, CHROMOSOME TRANSMISSION FIDELITY FACTOR 8 HOMOLOG (S. CEREVISIAE)"/>
    <property type="match status" value="1"/>
</dbReference>
<proteinExistence type="predicted"/>
<dbReference type="EMBL" id="QEAN01000409">
    <property type="protein sequence ID" value="TPX37921.1"/>
    <property type="molecule type" value="Genomic_DNA"/>
</dbReference>
<evidence type="ECO:0000313" key="4">
    <source>
        <dbReference type="EMBL" id="TPX37921.1"/>
    </source>
</evidence>
<accession>A0A507CEL2</accession>
<name>A0A507CEL2_9FUNG</name>
<keyword evidence="2" id="KW-0539">Nucleus</keyword>
<evidence type="ECO:0000313" key="5">
    <source>
        <dbReference type="Proteomes" id="UP000317494"/>
    </source>
</evidence>
<organism evidence="4 5">
    <name type="scientific">Synchytrium endobioticum</name>
    <dbReference type="NCBI Taxonomy" id="286115"/>
    <lineage>
        <taxon>Eukaryota</taxon>
        <taxon>Fungi</taxon>
        <taxon>Fungi incertae sedis</taxon>
        <taxon>Chytridiomycota</taxon>
        <taxon>Chytridiomycota incertae sedis</taxon>
        <taxon>Chytridiomycetes</taxon>
        <taxon>Synchytriales</taxon>
        <taxon>Synchytriaceae</taxon>
        <taxon>Synchytrium</taxon>
    </lineage>
</organism>
<keyword evidence="5" id="KW-1185">Reference proteome</keyword>
<feature type="region of interest" description="Disordered" evidence="3">
    <location>
        <begin position="89"/>
        <end position="167"/>
    </location>
</feature>
<feature type="compositionally biased region" description="Low complexity" evidence="3">
    <location>
        <begin position="90"/>
        <end position="111"/>
    </location>
</feature>
<protein>
    <recommendedName>
        <fullName evidence="6">Chromosome transmission fidelity protein 8</fullName>
    </recommendedName>
</protein>
<dbReference type="PANTHER" id="PTHR28605:SF1">
    <property type="entry name" value="CHROMOSOME TRANSMISSION FIDELITY FACTOR 8"/>
    <property type="match status" value="1"/>
</dbReference>
<feature type="compositionally biased region" description="Low complexity" evidence="3">
    <location>
        <begin position="126"/>
        <end position="147"/>
    </location>
</feature>
<dbReference type="VEuPathDB" id="FungiDB:SeMB42_g06795"/>
<evidence type="ECO:0000256" key="3">
    <source>
        <dbReference type="SAM" id="MobiDB-lite"/>
    </source>
</evidence>
<gene>
    <name evidence="4" type="ORF">SeMB42_g06795</name>
</gene>
<evidence type="ECO:0008006" key="6">
    <source>
        <dbReference type="Google" id="ProtNLM"/>
    </source>
</evidence>
<reference evidence="4 5" key="1">
    <citation type="journal article" date="2019" name="Sci. Rep.">
        <title>Comparative genomics of chytrid fungi reveal insights into the obligate biotrophic and pathogenic lifestyle of Synchytrium endobioticum.</title>
        <authorList>
            <person name="van de Vossenberg B.T.L.H."/>
            <person name="Warris S."/>
            <person name="Nguyen H.D.T."/>
            <person name="van Gent-Pelzer M.P.E."/>
            <person name="Joly D.L."/>
            <person name="van de Geest H.C."/>
            <person name="Bonants P.J.M."/>
            <person name="Smith D.S."/>
            <person name="Levesque C.A."/>
            <person name="van der Lee T.A.J."/>
        </authorList>
    </citation>
    <scope>NUCLEOTIDE SEQUENCE [LARGE SCALE GENOMIC DNA]</scope>
    <source>
        <strain evidence="4 5">MB42</strain>
    </source>
</reference>
<dbReference type="Proteomes" id="UP000317494">
    <property type="component" value="Unassembled WGS sequence"/>
</dbReference>
<evidence type="ECO:0000256" key="1">
    <source>
        <dbReference type="ARBA" id="ARBA00004123"/>
    </source>
</evidence>
<comment type="subcellular location">
    <subcellularLocation>
        <location evidence="1">Nucleus</location>
    </subcellularLocation>
</comment>
<dbReference type="GO" id="GO:0005634">
    <property type="term" value="C:nucleus"/>
    <property type="evidence" value="ECO:0007669"/>
    <property type="project" value="UniProtKB-SubCell"/>
</dbReference>
<evidence type="ECO:0000256" key="2">
    <source>
        <dbReference type="ARBA" id="ARBA00023242"/>
    </source>
</evidence>
<comment type="caution">
    <text evidence="4">The sequence shown here is derived from an EMBL/GenBank/DDBJ whole genome shotgun (WGS) entry which is preliminary data.</text>
</comment>
<dbReference type="STRING" id="286115.A0A507CEL2"/>
<sequence length="238" mass="26313">MIIIPTGELHPQSKAPASQDWVILEIQGTLEINQVTFQNAVLGTLELLNQENPILTIGHHTLEGKRITLSKPFALLRRKEVRSIWSTLNSAAPSRGASRSTSRAASPSRTGAHGDTAAVDHPSMQPKTPAKTPLKTPRKLTTPLQTPSKQQLHGEASTPTASQLAGMAGAYEEDEDPFTVTPEWDTVCVIRYKYIFSKRPETRTVKTTQVEGGTTLEQVIGYYHITCTAYVFMRMRYI</sequence>
<dbReference type="AlphaFoldDB" id="A0A507CEL2"/>